<evidence type="ECO:0000256" key="1">
    <source>
        <dbReference type="ARBA" id="ARBA00022694"/>
    </source>
</evidence>
<gene>
    <name evidence="3" type="ORF">ENP99_05035</name>
</gene>
<dbReference type="EMBL" id="DSLL01000042">
    <property type="protein sequence ID" value="HEH31452.1"/>
    <property type="molecule type" value="Genomic_DNA"/>
</dbReference>
<feature type="domain" description="DUF5591" evidence="2">
    <location>
        <begin position="50"/>
        <end position="180"/>
    </location>
</feature>
<accession>A0A7J2TBU0</accession>
<evidence type="ECO:0000313" key="3">
    <source>
        <dbReference type="EMBL" id="HEH31452.1"/>
    </source>
</evidence>
<dbReference type="InterPro" id="IPR040777">
    <property type="entry name" value="DUF5591"/>
</dbReference>
<dbReference type="GO" id="GO:0008033">
    <property type="term" value="P:tRNA processing"/>
    <property type="evidence" value="ECO:0007669"/>
    <property type="project" value="UniProtKB-KW"/>
</dbReference>
<keyword evidence="1" id="KW-0819">tRNA processing</keyword>
<proteinExistence type="predicted"/>
<organism evidence="3">
    <name type="scientific">Ignisphaera aggregans</name>
    <dbReference type="NCBI Taxonomy" id="334771"/>
    <lineage>
        <taxon>Archaea</taxon>
        <taxon>Thermoproteota</taxon>
        <taxon>Thermoprotei</taxon>
        <taxon>Desulfurococcales</taxon>
        <taxon>Desulfurococcaceae</taxon>
        <taxon>Ignisphaera</taxon>
    </lineage>
</organism>
<dbReference type="InterPro" id="IPR036895">
    <property type="entry name" value="Uracil-DNA_glycosylase-like_sf"/>
</dbReference>
<dbReference type="Pfam" id="PF17884">
    <property type="entry name" value="DUF5591"/>
    <property type="match status" value="1"/>
</dbReference>
<dbReference type="SUPFAM" id="SSF52141">
    <property type="entry name" value="Uracil-DNA glycosylase-like"/>
    <property type="match status" value="1"/>
</dbReference>
<dbReference type="Gene3D" id="3.40.50.10630">
    <property type="entry name" value="Uracil-DNA glycosylase-like"/>
    <property type="match status" value="1"/>
</dbReference>
<sequence>MVTLEKLYLDYLYKIFGYEIEYIMNIRPGLIVLRNSVSVNLFKHKHVIYWHDFLMNLFDSKLTEKPCALILPCSSIKPYRLSPIHKIVDAQIKTMSADNIIQVYVLSEPMLLVPRELDIYYPFANYDYPTHELSDEYKTKFITTLSKILPKLTYHNYIAAILPWHHKEVLIEAINLCGDCIKVEVFEYGKKAFHNAKIVANKVVERCRQA</sequence>
<protein>
    <recommendedName>
        <fullName evidence="2">DUF5591 domain-containing protein</fullName>
    </recommendedName>
</protein>
<reference evidence="3" key="1">
    <citation type="journal article" date="2020" name="mSystems">
        <title>Genome- and Community-Level Interaction Insights into Carbon Utilization and Element Cycling Functions of Hydrothermarchaeota in Hydrothermal Sediment.</title>
        <authorList>
            <person name="Zhou Z."/>
            <person name="Liu Y."/>
            <person name="Xu W."/>
            <person name="Pan J."/>
            <person name="Luo Z.H."/>
            <person name="Li M."/>
        </authorList>
    </citation>
    <scope>NUCLEOTIDE SEQUENCE [LARGE SCALE GENOMIC DNA]</scope>
    <source>
        <strain evidence="3">SpSt-27</strain>
    </source>
</reference>
<name>A0A7J2TBU0_9CREN</name>
<evidence type="ECO:0000259" key="2">
    <source>
        <dbReference type="Pfam" id="PF17884"/>
    </source>
</evidence>
<dbReference type="AlphaFoldDB" id="A0A7J2TBU0"/>
<comment type="caution">
    <text evidence="3">The sequence shown here is derived from an EMBL/GenBank/DDBJ whole genome shotgun (WGS) entry which is preliminary data.</text>
</comment>